<accession>A0A4C1UC61</accession>
<name>A0A4C1UC61_EUMVA</name>
<dbReference type="Proteomes" id="UP000299102">
    <property type="component" value="Unassembled WGS sequence"/>
</dbReference>
<organism evidence="1 2">
    <name type="scientific">Eumeta variegata</name>
    <name type="common">Bagworm moth</name>
    <name type="synonym">Eumeta japonica</name>
    <dbReference type="NCBI Taxonomy" id="151549"/>
    <lineage>
        <taxon>Eukaryota</taxon>
        <taxon>Metazoa</taxon>
        <taxon>Ecdysozoa</taxon>
        <taxon>Arthropoda</taxon>
        <taxon>Hexapoda</taxon>
        <taxon>Insecta</taxon>
        <taxon>Pterygota</taxon>
        <taxon>Neoptera</taxon>
        <taxon>Endopterygota</taxon>
        <taxon>Lepidoptera</taxon>
        <taxon>Glossata</taxon>
        <taxon>Ditrysia</taxon>
        <taxon>Tineoidea</taxon>
        <taxon>Psychidae</taxon>
        <taxon>Oiketicinae</taxon>
        <taxon>Eumeta</taxon>
    </lineage>
</organism>
<comment type="caution">
    <text evidence="1">The sequence shown here is derived from an EMBL/GenBank/DDBJ whole genome shotgun (WGS) entry which is preliminary data.</text>
</comment>
<protein>
    <submittedName>
        <fullName evidence="1">Uncharacterized protein</fullName>
    </submittedName>
</protein>
<gene>
    <name evidence="1" type="ORF">EVAR_27296_1</name>
</gene>
<dbReference type="EMBL" id="BGZK01000157">
    <property type="protein sequence ID" value="GBP24073.1"/>
    <property type="molecule type" value="Genomic_DNA"/>
</dbReference>
<dbReference type="AlphaFoldDB" id="A0A4C1UC61"/>
<sequence>MFNDLGCLMTDALISKARREYSFTTTGIDESARKGSALYKHSEVSYMRRHSELSPPIASRVWVLKRKLFFRAVSREGPLRAERFRPDVCGLRIRVRRPPRTRRRYVARD</sequence>
<reference evidence="1 2" key="1">
    <citation type="journal article" date="2019" name="Commun. Biol.">
        <title>The bagworm genome reveals a unique fibroin gene that provides high tensile strength.</title>
        <authorList>
            <person name="Kono N."/>
            <person name="Nakamura H."/>
            <person name="Ohtoshi R."/>
            <person name="Tomita M."/>
            <person name="Numata K."/>
            <person name="Arakawa K."/>
        </authorList>
    </citation>
    <scope>NUCLEOTIDE SEQUENCE [LARGE SCALE GENOMIC DNA]</scope>
</reference>
<evidence type="ECO:0000313" key="2">
    <source>
        <dbReference type="Proteomes" id="UP000299102"/>
    </source>
</evidence>
<proteinExistence type="predicted"/>
<keyword evidence="2" id="KW-1185">Reference proteome</keyword>
<evidence type="ECO:0000313" key="1">
    <source>
        <dbReference type="EMBL" id="GBP24073.1"/>
    </source>
</evidence>